<evidence type="ECO:0000256" key="1">
    <source>
        <dbReference type="SAM" id="Phobius"/>
    </source>
</evidence>
<keyword evidence="1" id="KW-0812">Transmembrane</keyword>
<dbReference type="NCBIfam" id="TIGR00996">
    <property type="entry name" value="Mtu_fam_mce"/>
    <property type="match status" value="1"/>
</dbReference>
<evidence type="ECO:0000313" key="5">
    <source>
        <dbReference type="Proteomes" id="UP001500301"/>
    </source>
</evidence>
<dbReference type="Proteomes" id="UP001500301">
    <property type="component" value="Unassembled WGS sequence"/>
</dbReference>
<sequence>MLLTPLIKRQLQVFAVLATVALGYAFIHYARVPAMLGVGVYNVTVDFEDASGLYPRAAVTYRGVNVGVVSELDVTGDGAIATLRIDSGTDIPAGVSAELHSTSAIGEQYIDLVDPVGSDTSGKGGYLAEGAAIPQERAVEMPQITPVLDSVNRLLKSIPKEKTKAVLSQLDEGLGGSGTELNELVDSSGKLLTEAQSQIDATTSLIAALRPVLGTQAELAPETQSYADALNDVTSALARNDSAELKTLLNNAPEGLDAATATVADLQQVLPMMLANLTTNAEVLNTYLPNVKQILVLYPSLVARLQAAVNPRAGLGDVQLDLRAGVNNPPTCQTGYLPANERRSPGITTTRDVNRLAHCEIAPDNPTAVRGGRNLPCPHSSTRGPLPATCGITFRGGIWPDSSGTVAYDIAVGRGDDAAASDVTPDQQADDEDLWKVLVLVPLERS</sequence>
<feature type="domain" description="Mce/MlaD" evidence="2">
    <location>
        <begin position="41"/>
        <end position="113"/>
    </location>
</feature>
<dbReference type="InterPro" id="IPR052336">
    <property type="entry name" value="MlaD_Phospholipid_Transporter"/>
</dbReference>
<dbReference type="EMBL" id="BAABBB010000003">
    <property type="protein sequence ID" value="GAA3518796.1"/>
    <property type="molecule type" value="Genomic_DNA"/>
</dbReference>
<dbReference type="RefSeq" id="WP_218235009.1">
    <property type="nucleotide sequence ID" value="NZ_BAABBB010000003.1"/>
</dbReference>
<accession>A0ABP6URQ5</accession>
<evidence type="ECO:0000259" key="2">
    <source>
        <dbReference type="Pfam" id="PF02470"/>
    </source>
</evidence>
<comment type="caution">
    <text evidence="4">The sequence shown here is derived from an EMBL/GenBank/DDBJ whole genome shotgun (WGS) entry which is preliminary data.</text>
</comment>
<feature type="domain" description="Mammalian cell entry C-terminal" evidence="3">
    <location>
        <begin position="126"/>
        <end position="306"/>
    </location>
</feature>
<feature type="transmembrane region" description="Helical" evidence="1">
    <location>
        <begin position="12"/>
        <end position="30"/>
    </location>
</feature>
<keyword evidence="1" id="KW-1133">Transmembrane helix</keyword>
<protein>
    <recommendedName>
        <fullName evidence="6">MCE family protein</fullName>
    </recommendedName>
</protein>
<gene>
    <name evidence="4" type="ORF">GCM10022263_03190</name>
</gene>
<dbReference type="InterPro" id="IPR003399">
    <property type="entry name" value="Mce/MlaD"/>
</dbReference>
<dbReference type="InterPro" id="IPR005693">
    <property type="entry name" value="Mce"/>
</dbReference>
<dbReference type="PANTHER" id="PTHR33371:SF16">
    <property type="entry name" value="MCE-FAMILY PROTEIN MCE3F"/>
    <property type="match status" value="1"/>
</dbReference>
<evidence type="ECO:0000259" key="3">
    <source>
        <dbReference type="Pfam" id="PF11887"/>
    </source>
</evidence>
<organism evidence="4 5">
    <name type="scientific">Nocardioides daeguensis</name>
    <dbReference type="NCBI Taxonomy" id="908359"/>
    <lineage>
        <taxon>Bacteria</taxon>
        <taxon>Bacillati</taxon>
        <taxon>Actinomycetota</taxon>
        <taxon>Actinomycetes</taxon>
        <taxon>Propionibacteriales</taxon>
        <taxon>Nocardioidaceae</taxon>
        <taxon>Nocardioides</taxon>
    </lineage>
</organism>
<proteinExistence type="predicted"/>
<reference evidence="5" key="1">
    <citation type="journal article" date="2019" name="Int. J. Syst. Evol. Microbiol.">
        <title>The Global Catalogue of Microorganisms (GCM) 10K type strain sequencing project: providing services to taxonomists for standard genome sequencing and annotation.</title>
        <authorList>
            <consortium name="The Broad Institute Genomics Platform"/>
            <consortium name="The Broad Institute Genome Sequencing Center for Infectious Disease"/>
            <person name="Wu L."/>
            <person name="Ma J."/>
        </authorList>
    </citation>
    <scope>NUCLEOTIDE SEQUENCE [LARGE SCALE GENOMIC DNA]</scope>
    <source>
        <strain evidence="5">JCM 17460</strain>
    </source>
</reference>
<dbReference type="PANTHER" id="PTHR33371">
    <property type="entry name" value="INTERMEMBRANE PHOSPHOLIPID TRANSPORT SYSTEM BINDING PROTEIN MLAD-RELATED"/>
    <property type="match status" value="1"/>
</dbReference>
<dbReference type="InterPro" id="IPR024516">
    <property type="entry name" value="Mce_C"/>
</dbReference>
<evidence type="ECO:0008006" key="6">
    <source>
        <dbReference type="Google" id="ProtNLM"/>
    </source>
</evidence>
<evidence type="ECO:0000313" key="4">
    <source>
        <dbReference type="EMBL" id="GAA3518796.1"/>
    </source>
</evidence>
<keyword evidence="5" id="KW-1185">Reference proteome</keyword>
<dbReference type="Pfam" id="PF11887">
    <property type="entry name" value="Mce4_CUP1"/>
    <property type="match status" value="1"/>
</dbReference>
<name>A0ABP6URQ5_9ACTN</name>
<keyword evidence="1" id="KW-0472">Membrane</keyword>
<dbReference type="Pfam" id="PF02470">
    <property type="entry name" value="MlaD"/>
    <property type="match status" value="1"/>
</dbReference>